<feature type="transmembrane region" description="Helical" evidence="2">
    <location>
        <begin position="168"/>
        <end position="189"/>
    </location>
</feature>
<reference evidence="4 5" key="1">
    <citation type="submission" date="2018-08" db="EMBL/GenBank/DDBJ databases">
        <title>Genomic Encyclopedia of Archaeal and Bacterial Type Strains, Phase II (KMG-II): from individual species to whole genera.</title>
        <authorList>
            <person name="Goeker M."/>
        </authorList>
    </citation>
    <scope>NUCLEOTIDE SEQUENCE [LARGE SCALE GENOMIC DNA]</scope>
    <source>
        <strain evidence="4 5">DSM 15986</strain>
    </source>
</reference>
<evidence type="ECO:0000313" key="5">
    <source>
        <dbReference type="Proteomes" id="UP000256405"/>
    </source>
</evidence>
<dbReference type="GO" id="GO:0004129">
    <property type="term" value="F:cytochrome-c oxidase activity"/>
    <property type="evidence" value="ECO:0007669"/>
    <property type="project" value="InterPro"/>
</dbReference>
<feature type="transmembrane region" description="Helical" evidence="2">
    <location>
        <begin position="312"/>
        <end position="335"/>
    </location>
</feature>
<dbReference type="EMBL" id="QUNF01000007">
    <property type="protein sequence ID" value="REG90350.1"/>
    <property type="molecule type" value="Genomic_DNA"/>
</dbReference>
<keyword evidence="1" id="KW-0249">Electron transport</keyword>
<keyword evidence="1" id="KW-0813">Transport</keyword>
<dbReference type="PROSITE" id="PS50855">
    <property type="entry name" value="COX1"/>
    <property type="match status" value="1"/>
</dbReference>
<organism evidence="4 5">
    <name type="scientific">Algoriphagus antarcticus</name>
    <dbReference type="NCBI Taxonomy" id="238540"/>
    <lineage>
        <taxon>Bacteria</taxon>
        <taxon>Pseudomonadati</taxon>
        <taxon>Bacteroidota</taxon>
        <taxon>Cytophagia</taxon>
        <taxon>Cytophagales</taxon>
        <taxon>Cyclobacteriaceae</taxon>
        <taxon>Algoriphagus</taxon>
    </lineage>
</organism>
<dbReference type="PANTHER" id="PTHR10422:SF29">
    <property type="entry name" value="CYTOCHROME C OXIDASE SUBUNIT 1 HOMOLOG, BACTEROID"/>
    <property type="match status" value="1"/>
</dbReference>
<feature type="transmembrane region" description="Helical" evidence="2">
    <location>
        <begin position="355"/>
        <end position="372"/>
    </location>
</feature>
<proteinExistence type="predicted"/>
<feature type="transmembrane region" description="Helical" evidence="2">
    <location>
        <begin position="49"/>
        <end position="69"/>
    </location>
</feature>
<dbReference type="GO" id="GO:0015990">
    <property type="term" value="P:electron transport coupled proton transport"/>
    <property type="evidence" value="ECO:0007669"/>
    <property type="project" value="TreeGrafter"/>
</dbReference>
<dbReference type="GO" id="GO:0016020">
    <property type="term" value="C:membrane"/>
    <property type="evidence" value="ECO:0007669"/>
    <property type="project" value="InterPro"/>
</dbReference>
<evidence type="ECO:0000259" key="3">
    <source>
        <dbReference type="PROSITE" id="PS50855"/>
    </source>
</evidence>
<keyword evidence="1" id="KW-0679">Respiratory chain</keyword>
<dbReference type="Gene3D" id="1.20.210.10">
    <property type="entry name" value="Cytochrome c oxidase-like, subunit I domain"/>
    <property type="match status" value="1"/>
</dbReference>
<protein>
    <submittedName>
        <fullName evidence="4">Cytochrome c oxidase cbb3-type subunit 1</fullName>
    </submittedName>
</protein>
<feature type="transmembrane region" description="Helical" evidence="2">
    <location>
        <begin position="379"/>
        <end position="399"/>
    </location>
</feature>
<dbReference type="GO" id="GO:0009060">
    <property type="term" value="P:aerobic respiration"/>
    <property type="evidence" value="ECO:0007669"/>
    <property type="project" value="InterPro"/>
</dbReference>
<dbReference type="SUPFAM" id="SSF81442">
    <property type="entry name" value="Cytochrome c oxidase subunit I-like"/>
    <property type="match status" value="1"/>
</dbReference>
<dbReference type="InterPro" id="IPR036927">
    <property type="entry name" value="Cyt_c_oxase-like_su1_sf"/>
</dbReference>
<sequence>MKKNLILFTTKMSEKKVGLTILLSCLAYLPLAAQPTPNPSTNNWLASPGIIGTLVLIALVLMIAILIVVKRASSIMNFFQRKNEKVTIQKLREELYQLEEDEIDEVLEERKTAKTYKLTGDELYQGGKAVDRKGIVSSYTNDPQNPLVDEKKRSRSVLQIPVELKNLVVWYIGAATFWLVFGTLVGQYLGMKFMWPDLDQVSFLSFGRLRPVHTNTVFWGWASLAMIGLGYFVIAKTSNTKIYNYKIAWTTWVLINLTLVIGNIFLMSGINNGGGEYREYIWPVMIMFAIGLILTFYNFYKTIQLRKIEEIYISNWYIMGAMVWTIVLAIIGYLPWYQNGLGETVIQGYYMHQGVGMWFMTFTLGLVYYYLPSSLNKPIYSYSLGVLAFWTQMLFYTMIGTHHFVFSPLPWWLQTVAIVFSAGMFIPVVAGTTNFLMTMRGSWNDISKSYVLPFFLVGVVFYFVGSTQGSLQAFRFTNFVWHFTDFNVAHSHMTMYGIITFLLWAAIYALLPKITGNEPKQLFVGVHFWLAFVGLFAYMISLMAGGTLRGLSWIAGDTFITSVVLMQPYWVWRAIGGTLMFISHLIFAYNFYEMVRERKDAAKPAVVPMKSTLANV</sequence>
<feature type="transmembrane region" description="Helical" evidence="2">
    <location>
        <begin position="570"/>
        <end position="592"/>
    </location>
</feature>
<feature type="transmembrane region" description="Helical" evidence="2">
    <location>
        <begin position="523"/>
        <end position="544"/>
    </location>
</feature>
<dbReference type="OrthoDB" id="9806838at2"/>
<feature type="transmembrane region" description="Helical" evidence="2">
    <location>
        <begin position="449"/>
        <end position="473"/>
    </location>
</feature>
<keyword evidence="5" id="KW-1185">Reference proteome</keyword>
<feature type="transmembrane region" description="Helical" evidence="2">
    <location>
        <begin position="218"/>
        <end position="235"/>
    </location>
</feature>
<gene>
    <name evidence="4" type="ORF">C8N25_10789</name>
</gene>
<keyword evidence="2" id="KW-0812">Transmembrane</keyword>
<evidence type="ECO:0000256" key="2">
    <source>
        <dbReference type="SAM" id="Phobius"/>
    </source>
</evidence>
<evidence type="ECO:0000256" key="1">
    <source>
        <dbReference type="ARBA" id="ARBA00022660"/>
    </source>
</evidence>
<dbReference type="InterPro" id="IPR023616">
    <property type="entry name" value="Cyt_c_oxase-like_su1_dom"/>
</dbReference>
<feature type="domain" description="Cytochrome oxidase subunit I profile" evidence="3">
    <location>
        <begin position="364"/>
        <end position="616"/>
    </location>
</feature>
<keyword evidence="2" id="KW-0472">Membrane</keyword>
<accession>A0A3E0DYC3</accession>
<feature type="transmembrane region" description="Helical" evidence="2">
    <location>
        <begin position="280"/>
        <end position="300"/>
    </location>
</feature>
<name>A0A3E0DYC3_9BACT</name>
<dbReference type="AlphaFoldDB" id="A0A3E0DYC3"/>
<feature type="transmembrane region" description="Helical" evidence="2">
    <location>
        <begin position="411"/>
        <end position="437"/>
    </location>
</feature>
<evidence type="ECO:0000313" key="4">
    <source>
        <dbReference type="EMBL" id="REG90350.1"/>
    </source>
</evidence>
<comment type="caution">
    <text evidence="4">The sequence shown here is derived from an EMBL/GenBank/DDBJ whole genome shotgun (WGS) entry which is preliminary data.</text>
</comment>
<dbReference type="GO" id="GO:0022904">
    <property type="term" value="P:respiratory electron transport chain"/>
    <property type="evidence" value="ECO:0007669"/>
    <property type="project" value="TreeGrafter"/>
</dbReference>
<dbReference type="PANTHER" id="PTHR10422">
    <property type="entry name" value="CYTOCHROME C OXIDASE SUBUNIT 1"/>
    <property type="match status" value="1"/>
</dbReference>
<keyword evidence="2" id="KW-1133">Transmembrane helix</keyword>
<dbReference type="InterPro" id="IPR000883">
    <property type="entry name" value="Cyt_C_Oxase_1"/>
</dbReference>
<dbReference type="Pfam" id="PF00115">
    <property type="entry name" value="COX1"/>
    <property type="match status" value="1"/>
</dbReference>
<feature type="transmembrane region" description="Helical" evidence="2">
    <location>
        <begin position="493"/>
        <end position="511"/>
    </location>
</feature>
<dbReference type="GO" id="GO:0020037">
    <property type="term" value="F:heme binding"/>
    <property type="evidence" value="ECO:0007669"/>
    <property type="project" value="InterPro"/>
</dbReference>
<dbReference type="Proteomes" id="UP000256405">
    <property type="component" value="Unassembled WGS sequence"/>
</dbReference>
<feature type="transmembrane region" description="Helical" evidence="2">
    <location>
        <begin position="247"/>
        <end position="268"/>
    </location>
</feature>